<sequence>MIDYRDWYKSATGQRVTAETIGKLIGASRPTVTRRLTQDGLTADEIIKVSRGLHVNPIDALVDLGHVTEAEAMSHLDNNGKLLDTTEDGELAIELARRLNPATRANEIDELASRRAGAPVSDDDDSMPLSAVAYSGPDEDAERNDADDD</sequence>
<dbReference type="EMBL" id="JAUKFM010000002">
    <property type="protein sequence ID" value="MDN8619673.1"/>
    <property type="molecule type" value="Genomic_DNA"/>
</dbReference>
<accession>A0ABT8Q481</accession>
<evidence type="ECO:0000313" key="3">
    <source>
        <dbReference type="Proteomes" id="UP001174347"/>
    </source>
</evidence>
<comment type="caution">
    <text evidence="2">The sequence shown here is derived from an EMBL/GenBank/DDBJ whole genome shotgun (WGS) entry which is preliminary data.</text>
</comment>
<name>A0ABT8Q481_9CORY</name>
<proteinExistence type="predicted"/>
<keyword evidence="3" id="KW-1185">Reference proteome</keyword>
<protein>
    <submittedName>
        <fullName evidence="2">Helix-turn-helix domain-containing protein</fullName>
    </submittedName>
</protein>
<feature type="region of interest" description="Disordered" evidence="1">
    <location>
        <begin position="103"/>
        <end position="149"/>
    </location>
</feature>
<dbReference type="RefSeq" id="WP_239208903.1">
    <property type="nucleotide sequence ID" value="NZ_JAKRDS010000025.1"/>
</dbReference>
<evidence type="ECO:0000256" key="1">
    <source>
        <dbReference type="SAM" id="MobiDB-lite"/>
    </source>
</evidence>
<evidence type="ECO:0000313" key="2">
    <source>
        <dbReference type="EMBL" id="MDN8619673.1"/>
    </source>
</evidence>
<dbReference type="Proteomes" id="UP001174347">
    <property type="component" value="Unassembled WGS sequence"/>
</dbReference>
<reference evidence="2" key="1">
    <citation type="submission" date="2023-07" db="EMBL/GenBank/DDBJ databases">
        <title>Insights into the diversity of cutaneous corynebacteria.</title>
        <authorList>
            <person name="Bruggemann H."/>
            <person name="Poehlein A."/>
        </authorList>
    </citation>
    <scope>NUCLEOTIDE SEQUENCE</scope>
    <source>
        <strain evidence="2">P7_F1</strain>
    </source>
</reference>
<feature type="compositionally biased region" description="Acidic residues" evidence="1">
    <location>
        <begin position="137"/>
        <end position="149"/>
    </location>
</feature>
<organism evidence="2 3">
    <name type="scientific">Corynebacterium kefirresidentii</name>
    <dbReference type="NCBI Taxonomy" id="1979527"/>
    <lineage>
        <taxon>Bacteria</taxon>
        <taxon>Bacillati</taxon>
        <taxon>Actinomycetota</taxon>
        <taxon>Actinomycetes</taxon>
        <taxon>Mycobacteriales</taxon>
        <taxon>Corynebacteriaceae</taxon>
        <taxon>Corynebacterium</taxon>
    </lineage>
</organism>
<gene>
    <name evidence="2" type="ORF">Q0N36_03620</name>
</gene>